<evidence type="ECO:0000259" key="3">
    <source>
        <dbReference type="SMART" id="SM00322"/>
    </source>
</evidence>
<reference evidence="6" key="1">
    <citation type="submission" date="2016-06" db="UniProtKB">
        <authorList>
            <consortium name="WormBaseParasite"/>
        </authorList>
    </citation>
    <scope>IDENTIFICATION</scope>
</reference>
<keyword evidence="5" id="KW-1185">Reference proteome</keyword>
<evidence type="ECO:0000313" key="4">
    <source>
        <dbReference type="EMBL" id="VDM29305.1"/>
    </source>
</evidence>
<organism evidence="5 6">
    <name type="scientific">Toxocara canis</name>
    <name type="common">Canine roundworm</name>
    <dbReference type="NCBI Taxonomy" id="6265"/>
    <lineage>
        <taxon>Eukaryota</taxon>
        <taxon>Metazoa</taxon>
        <taxon>Ecdysozoa</taxon>
        <taxon>Nematoda</taxon>
        <taxon>Chromadorea</taxon>
        <taxon>Rhabditida</taxon>
        <taxon>Spirurina</taxon>
        <taxon>Ascaridomorpha</taxon>
        <taxon>Ascaridoidea</taxon>
        <taxon>Toxocaridae</taxon>
        <taxon>Toxocara</taxon>
    </lineage>
</organism>
<evidence type="ECO:0000313" key="6">
    <source>
        <dbReference type="WBParaSite" id="TCNE_0000358801-mRNA-1"/>
    </source>
</evidence>
<feature type="domain" description="K Homology" evidence="3">
    <location>
        <begin position="31"/>
        <end position="107"/>
    </location>
</feature>
<dbReference type="WBParaSite" id="TCNE_0000358801-mRNA-1">
    <property type="protein sequence ID" value="TCNE_0000358801-mRNA-1"/>
    <property type="gene ID" value="TCNE_0000358801"/>
</dbReference>
<gene>
    <name evidence="4" type="ORF">TCNE_LOCUS3588</name>
</gene>
<evidence type="ECO:0000256" key="1">
    <source>
        <dbReference type="ARBA" id="ARBA00022737"/>
    </source>
</evidence>
<protein>
    <submittedName>
        <fullName evidence="6">KH domain-containing protein</fullName>
    </submittedName>
</protein>
<evidence type="ECO:0000313" key="5">
    <source>
        <dbReference type="Proteomes" id="UP000050794"/>
    </source>
</evidence>
<dbReference type="AlphaFoldDB" id="A0A183U518"/>
<dbReference type="PANTHER" id="PTHR10288">
    <property type="entry name" value="KH DOMAIN CONTAINING RNA BINDING PROTEIN"/>
    <property type="match status" value="1"/>
</dbReference>
<dbReference type="Proteomes" id="UP000050794">
    <property type="component" value="Unassembled WGS sequence"/>
</dbReference>
<dbReference type="InterPro" id="IPR004087">
    <property type="entry name" value="KH_dom"/>
</dbReference>
<sequence>MKVVEVVMEKIREKVDPNTPSDVYDHKGVDRTKEMKLLVPNTSAGMVIGKSGARIKEIRDQTGANIQVYPKAGSQEAKVSLERVITIAAEESDVVMNAMQRVLEKVAADPQHASAIEHKELDNSFGAMHAHGASQTSNIQPFDFANRQGGGAPFGAMQQTQFAQVGAAQVWQPTQQRLLGEHISSLLNS</sequence>
<keyword evidence="1" id="KW-0677">Repeat</keyword>
<evidence type="ECO:0000256" key="2">
    <source>
        <dbReference type="PROSITE-ProRule" id="PRU00117"/>
    </source>
</evidence>
<dbReference type="GO" id="GO:0003723">
    <property type="term" value="F:RNA binding"/>
    <property type="evidence" value="ECO:0007669"/>
    <property type="project" value="UniProtKB-UniRule"/>
</dbReference>
<dbReference type="EMBL" id="UYWY01004750">
    <property type="protein sequence ID" value="VDM29305.1"/>
    <property type="molecule type" value="Genomic_DNA"/>
</dbReference>
<dbReference type="SUPFAM" id="SSF54791">
    <property type="entry name" value="Eukaryotic type KH-domain (KH-domain type I)"/>
    <property type="match status" value="1"/>
</dbReference>
<dbReference type="Gene3D" id="3.30.1370.10">
    <property type="entry name" value="K Homology domain, type 1"/>
    <property type="match status" value="1"/>
</dbReference>
<dbReference type="SMART" id="SM00322">
    <property type="entry name" value="KH"/>
    <property type="match status" value="1"/>
</dbReference>
<keyword evidence="2" id="KW-0694">RNA-binding</keyword>
<reference evidence="4 5" key="2">
    <citation type="submission" date="2018-11" db="EMBL/GenBank/DDBJ databases">
        <authorList>
            <consortium name="Pathogen Informatics"/>
        </authorList>
    </citation>
    <scope>NUCLEOTIDE SEQUENCE [LARGE SCALE GENOMIC DNA]</scope>
</reference>
<accession>A0A183U518</accession>
<proteinExistence type="predicted"/>
<name>A0A183U518_TOXCA</name>
<dbReference type="InterPro" id="IPR004088">
    <property type="entry name" value="KH_dom_type_1"/>
</dbReference>
<dbReference type="PROSITE" id="PS50084">
    <property type="entry name" value="KH_TYPE_1"/>
    <property type="match status" value="1"/>
</dbReference>
<dbReference type="Pfam" id="PF00013">
    <property type="entry name" value="KH_1"/>
    <property type="match status" value="1"/>
</dbReference>
<dbReference type="InterPro" id="IPR036612">
    <property type="entry name" value="KH_dom_type_1_sf"/>
</dbReference>